<protein>
    <submittedName>
        <fullName evidence="1">Uncharacterized protein</fullName>
    </submittedName>
</protein>
<sequence length="74" mass="8254">MVALRLPEREVLHVEVAERERLARLMIQTPEELHGLDEALHRPLVACLRPVDLAEQAQRLLLAALVAQAAGEIT</sequence>
<gene>
    <name evidence="1" type="ORF">GCM10010422_14770</name>
</gene>
<accession>A0ABN3KYP6</accession>
<evidence type="ECO:0000313" key="1">
    <source>
        <dbReference type="EMBL" id="GAA2473050.1"/>
    </source>
</evidence>
<name>A0ABN3KYP6_9ACTN</name>
<reference evidence="1 2" key="1">
    <citation type="journal article" date="2019" name="Int. J. Syst. Evol. Microbiol.">
        <title>The Global Catalogue of Microorganisms (GCM) 10K type strain sequencing project: providing services to taxonomists for standard genome sequencing and annotation.</title>
        <authorList>
            <consortium name="The Broad Institute Genomics Platform"/>
            <consortium name="The Broad Institute Genome Sequencing Center for Infectious Disease"/>
            <person name="Wu L."/>
            <person name="Ma J."/>
        </authorList>
    </citation>
    <scope>NUCLEOTIDE SEQUENCE [LARGE SCALE GENOMIC DNA]</scope>
    <source>
        <strain evidence="1 2">JCM 6923</strain>
    </source>
</reference>
<keyword evidence="2" id="KW-1185">Reference proteome</keyword>
<dbReference type="RefSeq" id="WP_136102193.1">
    <property type="nucleotide sequence ID" value="NZ_BAAATL010000006.1"/>
</dbReference>
<evidence type="ECO:0000313" key="2">
    <source>
        <dbReference type="Proteomes" id="UP001501721"/>
    </source>
</evidence>
<dbReference type="EMBL" id="BAAATL010000006">
    <property type="protein sequence ID" value="GAA2473050.1"/>
    <property type="molecule type" value="Genomic_DNA"/>
</dbReference>
<organism evidence="1 2">
    <name type="scientific">Streptomyces graminearus</name>
    <dbReference type="NCBI Taxonomy" id="284030"/>
    <lineage>
        <taxon>Bacteria</taxon>
        <taxon>Bacillati</taxon>
        <taxon>Actinomycetota</taxon>
        <taxon>Actinomycetes</taxon>
        <taxon>Kitasatosporales</taxon>
        <taxon>Streptomycetaceae</taxon>
        <taxon>Streptomyces</taxon>
    </lineage>
</organism>
<proteinExistence type="predicted"/>
<comment type="caution">
    <text evidence="1">The sequence shown here is derived from an EMBL/GenBank/DDBJ whole genome shotgun (WGS) entry which is preliminary data.</text>
</comment>
<dbReference type="Proteomes" id="UP001501721">
    <property type="component" value="Unassembled WGS sequence"/>
</dbReference>